<gene>
    <name evidence="2" type="ORF">BXY53_1462</name>
</gene>
<evidence type="ECO:0000256" key="1">
    <source>
        <dbReference type="SAM" id="SignalP"/>
    </source>
</evidence>
<dbReference type="AlphaFoldDB" id="A0A397QA18"/>
<evidence type="ECO:0000313" key="2">
    <source>
        <dbReference type="EMBL" id="RIA56357.1"/>
    </source>
</evidence>
<proteinExistence type="predicted"/>
<evidence type="ECO:0008006" key="4">
    <source>
        <dbReference type="Google" id="ProtNLM"/>
    </source>
</evidence>
<protein>
    <recommendedName>
        <fullName evidence="4">Secreted protein</fullName>
    </recommendedName>
</protein>
<dbReference type="EMBL" id="QXDF01000001">
    <property type="protein sequence ID" value="RIA56357.1"/>
    <property type="molecule type" value="Genomic_DNA"/>
</dbReference>
<keyword evidence="3" id="KW-1185">Reference proteome</keyword>
<keyword evidence="1" id="KW-0732">Signal</keyword>
<dbReference type="PANTHER" id="PTHR36057:SF1">
    <property type="entry name" value="LIPOPROTEIN LIPID ATTACHMENT SITE-LIKE PROTEIN, PUTATIVE (DUF1223)-RELATED"/>
    <property type="match status" value="1"/>
</dbReference>
<feature type="chain" id="PRO_5017447180" description="Secreted protein" evidence="1">
    <location>
        <begin position="19"/>
        <end position="249"/>
    </location>
</feature>
<sequence length="249" mass="26725">MAASVTRALVLCPLIALAACLAMLSASDAKAQKNSGPVVVELFTSQACSACPPADRLLGELAERDDVIALSLPVDYWDHLDWKDTLGRAEHSERQRRYARHLDRPNVYTPQIVVNGHIGVIGSRADAVQAAIRTAHEDPKRVPVEIEAAGKMFRLQIGAAEATGPADIIVVPLRSASTVAIKRGENRGKTITYHNVSRGLKLVGTWRGKPRTLTLSHDTVMTPDADRCAVILQDSQSGAILGAALLEDA</sequence>
<dbReference type="PANTHER" id="PTHR36057">
    <property type="match status" value="1"/>
</dbReference>
<accession>A0A397QA18</accession>
<comment type="caution">
    <text evidence="2">The sequence shown here is derived from an EMBL/GenBank/DDBJ whole genome shotgun (WGS) entry which is preliminary data.</text>
</comment>
<dbReference type="OrthoDB" id="9808254at2"/>
<name>A0A397QA18_9HYPH</name>
<reference evidence="2 3" key="1">
    <citation type="submission" date="2018-08" db="EMBL/GenBank/DDBJ databases">
        <title>Genomic Encyclopedia of Archaeal and Bacterial Type Strains, Phase II (KMG-II): from individual species to whole genera.</title>
        <authorList>
            <person name="Goeker M."/>
        </authorList>
    </citation>
    <scope>NUCLEOTIDE SEQUENCE [LARGE SCALE GENOMIC DNA]</scope>
    <source>
        <strain evidence="2 3">DSM 5002</strain>
    </source>
</reference>
<dbReference type="Pfam" id="PF06764">
    <property type="entry name" value="DUF1223"/>
    <property type="match status" value="1"/>
</dbReference>
<dbReference type="Proteomes" id="UP000266273">
    <property type="component" value="Unassembled WGS sequence"/>
</dbReference>
<dbReference type="InterPro" id="IPR036249">
    <property type="entry name" value="Thioredoxin-like_sf"/>
</dbReference>
<dbReference type="PROSITE" id="PS51257">
    <property type="entry name" value="PROKAR_LIPOPROTEIN"/>
    <property type="match status" value="1"/>
</dbReference>
<dbReference type="SUPFAM" id="SSF52833">
    <property type="entry name" value="Thioredoxin-like"/>
    <property type="match status" value="1"/>
</dbReference>
<organism evidence="2 3">
    <name type="scientific">Dichotomicrobium thermohalophilum</name>
    <dbReference type="NCBI Taxonomy" id="933063"/>
    <lineage>
        <taxon>Bacteria</taxon>
        <taxon>Pseudomonadati</taxon>
        <taxon>Pseudomonadota</taxon>
        <taxon>Alphaproteobacteria</taxon>
        <taxon>Hyphomicrobiales</taxon>
        <taxon>Hyphomicrobiaceae</taxon>
        <taxon>Dichotomicrobium</taxon>
    </lineage>
</organism>
<feature type="signal peptide" evidence="1">
    <location>
        <begin position="1"/>
        <end position="18"/>
    </location>
</feature>
<dbReference type="InterPro" id="IPR010634">
    <property type="entry name" value="DUF1223"/>
</dbReference>
<evidence type="ECO:0000313" key="3">
    <source>
        <dbReference type="Proteomes" id="UP000266273"/>
    </source>
</evidence>